<evidence type="ECO:0000256" key="5">
    <source>
        <dbReference type="RuleBase" id="RU003796"/>
    </source>
</evidence>
<keyword evidence="9" id="KW-1185">Reference proteome</keyword>
<evidence type="ECO:0000313" key="8">
    <source>
        <dbReference type="EMBL" id="KAG6509959.1"/>
    </source>
</evidence>
<keyword evidence="3 5" id="KW-0804">Transcription</keyword>
<dbReference type="GO" id="GO:0000981">
    <property type="term" value="F:DNA-binding transcription factor activity, RNA polymerase II-specific"/>
    <property type="evidence" value="ECO:0007669"/>
    <property type="project" value="TreeGrafter"/>
</dbReference>
<dbReference type="InterPro" id="IPR003316">
    <property type="entry name" value="E2F_WHTH_DNA-bd_dom"/>
</dbReference>
<comment type="similarity">
    <text evidence="5">Belongs to the E2F/DP family.</text>
</comment>
<dbReference type="GO" id="GO:0000978">
    <property type="term" value="F:RNA polymerase II cis-regulatory region sequence-specific DNA binding"/>
    <property type="evidence" value="ECO:0007669"/>
    <property type="project" value="InterPro"/>
</dbReference>
<evidence type="ECO:0000259" key="7">
    <source>
        <dbReference type="SMART" id="SM01372"/>
    </source>
</evidence>
<dbReference type="Proteomes" id="UP000734854">
    <property type="component" value="Unassembled WGS sequence"/>
</dbReference>
<feature type="domain" description="E2F/DP family winged-helix DNA-binding" evidence="7">
    <location>
        <begin position="137"/>
        <end position="182"/>
    </location>
</feature>
<sequence length="208" mass="22902">MARRKRRKDLHDDGGGDERDLADNKRALTTMAWGGRGESMREGWSMTKHSGGKKAVRATRLSGVASSEACVLASSAIRGFVSVAAYHLQPGVRCLLSLGSVAAYCYRWTDLYGSFHAIFRIRGSPSCNALSLVGTCRYDSSLGLLTKRFINLLKQAQDDTLDLNKAAQTLEKFSLDALIGLDDAMPREVENDMPMLQIEVENLVSQER</sequence>
<comment type="caution">
    <text evidence="8">The sequence shown here is derived from an EMBL/GenBank/DDBJ whole genome shotgun (WGS) entry which is preliminary data.</text>
</comment>
<evidence type="ECO:0000256" key="4">
    <source>
        <dbReference type="ARBA" id="ARBA00023306"/>
    </source>
</evidence>
<dbReference type="Pfam" id="PF02319">
    <property type="entry name" value="WHD_E2F_TDP"/>
    <property type="match status" value="1"/>
</dbReference>
<name>A0A8J5GZ63_ZINOF</name>
<accession>A0A8J5GZ63</accession>
<dbReference type="GO" id="GO:0090575">
    <property type="term" value="C:RNA polymerase II transcription regulator complex"/>
    <property type="evidence" value="ECO:0007669"/>
    <property type="project" value="TreeGrafter"/>
</dbReference>
<keyword evidence="2 5" id="KW-0238">DNA-binding</keyword>
<keyword evidence="5" id="KW-0539">Nucleus</keyword>
<feature type="region of interest" description="Disordered" evidence="6">
    <location>
        <begin position="1"/>
        <end position="21"/>
    </location>
</feature>
<keyword evidence="4" id="KW-0131">Cell cycle</keyword>
<feature type="compositionally biased region" description="Basic and acidic residues" evidence="6">
    <location>
        <begin position="9"/>
        <end position="21"/>
    </location>
</feature>
<evidence type="ECO:0000256" key="6">
    <source>
        <dbReference type="SAM" id="MobiDB-lite"/>
    </source>
</evidence>
<dbReference type="InterPro" id="IPR015633">
    <property type="entry name" value="E2F"/>
</dbReference>
<evidence type="ECO:0000256" key="3">
    <source>
        <dbReference type="ARBA" id="ARBA00023163"/>
    </source>
</evidence>
<dbReference type="PANTHER" id="PTHR12081">
    <property type="entry name" value="TRANSCRIPTION FACTOR E2F"/>
    <property type="match status" value="1"/>
</dbReference>
<protein>
    <recommendedName>
        <fullName evidence="7">E2F/DP family winged-helix DNA-binding domain-containing protein</fullName>
    </recommendedName>
</protein>
<evidence type="ECO:0000256" key="1">
    <source>
        <dbReference type="ARBA" id="ARBA00023015"/>
    </source>
</evidence>
<dbReference type="EMBL" id="JACMSC010000008">
    <property type="protein sequence ID" value="KAG6509959.1"/>
    <property type="molecule type" value="Genomic_DNA"/>
</dbReference>
<dbReference type="SMART" id="SM01372">
    <property type="entry name" value="E2F_TDP"/>
    <property type="match status" value="1"/>
</dbReference>
<dbReference type="PANTHER" id="PTHR12081:SF18">
    <property type="entry name" value="TRANSCRIPTION FACTOR E2F2-RELATED"/>
    <property type="match status" value="1"/>
</dbReference>
<proteinExistence type="inferred from homology"/>
<evidence type="ECO:0000313" key="9">
    <source>
        <dbReference type="Proteomes" id="UP000734854"/>
    </source>
</evidence>
<dbReference type="Gene3D" id="1.10.10.10">
    <property type="entry name" value="Winged helix-like DNA-binding domain superfamily/Winged helix DNA-binding domain"/>
    <property type="match status" value="1"/>
</dbReference>
<evidence type="ECO:0000256" key="2">
    <source>
        <dbReference type="ARBA" id="ARBA00023125"/>
    </source>
</evidence>
<dbReference type="InterPro" id="IPR036388">
    <property type="entry name" value="WH-like_DNA-bd_sf"/>
</dbReference>
<comment type="subcellular location">
    <subcellularLocation>
        <location evidence="5">Nucleus</location>
    </subcellularLocation>
</comment>
<reference evidence="8 9" key="1">
    <citation type="submission" date="2020-08" db="EMBL/GenBank/DDBJ databases">
        <title>Plant Genome Project.</title>
        <authorList>
            <person name="Zhang R.-G."/>
        </authorList>
    </citation>
    <scope>NUCLEOTIDE SEQUENCE [LARGE SCALE GENOMIC DNA]</scope>
    <source>
        <tissue evidence="8">Rhizome</tissue>
    </source>
</reference>
<keyword evidence="1 5" id="KW-0805">Transcription regulation</keyword>
<gene>
    <name evidence="8" type="ORF">ZIOFF_027967</name>
</gene>
<organism evidence="8 9">
    <name type="scientific">Zingiber officinale</name>
    <name type="common">Ginger</name>
    <name type="synonym">Amomum zingiber</name>
    <dbReference type="NCBI Taxonomy" id="94328"/>
    <lineage>
        <taxon>Eukaryota</taxon>
        <taxon>Viridiplantae</taxon>
        <taxon>Streptophyta</taxon>
        <taxon>Embryophyta</taxon>
        <taxon>Tracheophyta</taxon>
        <taxon>Spermatophyta</taxon>
        <taxon>Magnoliopsida</taxon>
        <taxon>Liliopsida</taxon>
        <taxon>Zingiberales</taxon>
        <taxon>Zingiberaceae</taxon>
        <taxon>Zingiber</taxon>
    </lineage>
</organism>
<dbReference type="AlphaFoldDB" id="A0A8J5GZ63"/>